<gene>
    <name evidence="2" type="ORF">INF28_08405</name>
</gene>
<dbReference type="Pfam" id="PF01381">
    <property type="entry name" value="HTH_3"/>
    <property type="match status" value="1"/>
</dbReference>
<proteinExistence type="predicted"/>
<sequence length="113" mass="13134">MFDKLYFRIGNRIKDKRTTVGWTQAKLAEKANLDASQISRLEHGMHGELETYLKITEALQISIDELVQDVSRSAQESLYTKELLDSFHKLPSTQHKIYVLKMVQDFLEFAESK</sequence>
<dbReference type="InterPro" id="IPR001387">
    <property type="entry name" value="Cro/C1-type_HTH"/>
</dbReference>
<organism evidence="2 3">
    <name type="scientific">Ructibacterium gallinarum</name>
    <dbReference type="NCBI Taxonomy" id="2779355"/>
    <lineage>
        <taxon>Bacteria</taxon>
        <taxon>Bacillati</taxon>
        <taxon>Bacillota</taxon>
        <taxon>Clostridia</taxon>
        <taxon>Eubacteriales</taxon>
        <taxon>Oscillospiraceae</taxon>
        <taxon>Ructibacterium</taxon>
    </lineage>
</organism>
<dbReference type="Proteomes" id="UP000806542">
    <property type="component" value="Unassembled WGS sequence"/>
</dbReference>
<dbReference type="Gene3D" id="1.10.260.40">
    <property type="entry name" value="lambda repressor-like DNA-binding domains"/>
    <property type="match status" value="1"/>
</dbReference>
<evidence type="ECO:0000313" key="3">
    <source>
        <dbReference type="Proteomes" id="UP000806542"/>
    </source>
</evidence>
<dbReference type="AlphaFoldDB" id="A0A9D5R9G8"/>
<reference evidence="2" key="1">
    <citation type="submission" date="2020-10" db="EMBL/GenBank/DDBJ databases">
        <title>ChiBAC.</title>
        <authorList>
            <person name="Zenner C."/>
            <person name="Hitch T.C.A."/>
            <person name="Clavel T."/>
        </authorList>
    </citation>
    <scope>NUCLEOTIDE SEQUENCE</scope>
    <source>
        <strain evidence="2">DSM 107454</strain>
    </source>
</reference>
<dbReference type="PROSITE" id="PS50943">
    <property type="entry name" value="HTH_CROC1"/>
    <property type="match status" value="1"/>
</dbReference>
<dbReference type="EMBL" id="JADCKB010000016">
    <property type="protein sequence ID" value="MBE5040479.1"/>
    <property type="molecule type" value="Genomic_DNA"/>
</dbReference>
<protein>
    <submittedName>
        <fullName evidence="2">Helix-turn-helix transcriptional regulator</fullName>
    </submittedName>
</protein>
<evidence type="ECO:0000313" key="2">
    <source>
        <dbReference type="EMBL" id="MBE5040479.1"/>
    </source>
</evidence>
<feature type="domain" description="HTH cro/C1-type" evidence="1">
    <location>
        <begin position="13"/>
        <end position="66"/>
    </location>
</feature>
<accession>A0A9D5R9G8</accession>
<dbReference type="GO" id="GO:0003677">
    <property type="term" value="F:DNA binding"/>
    <property type="evidence" value="ECO:0007669"/>
    <property type="project" value="InterPro"/>
</dbReference>
<dbReference type="SMART" id="SM00530">
    <property type="entry name" value="HTH_XRE"/>
    <property type="match status" value="1"/>
</dbReference>
<dbReference type="RefSeq" id="WP_226393029.1">
    <property type="nucleotide sequence ID" value="NZ_JADCKB010000016.1"/>
</dbReference>
<dbReference type="InterPro" id="IPR010982">
    <property type="entry name" value="Lambda_DNA-bd_dom_sf"/>
</dbReference>
<dbReference type="CDD" id="cd00093">
    <property type="entry name" value="HTH_XRE"/>
    <property type="match status" value="1"/>
</dbReference>
<name>A0A9D5R9G8_9FIRM</name>
<comment type="caution">
    <text evidence="2">The sequence shown here is derived from an EMBL/GenBank/DDBJ whole genome shotgun (WGS) entry which is preliminary data.</text>
</comment>
<evidence type="ECO:0000259" key="1">
    <source>
        <dbReference type="PROSITE" id="PS50943"/>
    </source>
</evidence>
<dbReference type="SUPFAM" id="SSF47413">
    <property type="entry name" value="lambda repressor-like DNA-binding domains"/>
    <property type="match status" value="1"/>
</dbReference>
<keyword evidence="3" id="KW-1185">Reference proteome</keyword>